<keyword evidence="4 12" id="KW-0547">Nucleotide-binding</keyword>
<dbReference type="Pfam" id="PF00271">
    <property type="entry name" value="Helicase_C"/>
    <property type="match status" value="1"/>
</dbReference>
<dbReference type="GO" id="GO:0006302">
    <property type="term" value="P:double-strand break repair"/>
    <property type="evidence" value="ECO:0007669"/>
    <property type="project" value="InterPro"/>
</dbReference>
<keyword evidence="16" id="KW-1185">Reference proteome</keyword>
<dbReference type="PROSITE" id="PS51194">
    <property type="entry name" value="HELICASE_CTER"/>
    <property type="match status" value="1"/>
</dbReference>
<dbReference type="InterPro" id="IPR041236">
    <property type="entry name" value="PriA_C"/>
</dbReference>
<dbReference type="GO" id="GO:1990077">
    <property type="term" value="C:primosome complex"/>
    <property type="evidence" value="ECO:0007669"/>
    <property type="project" value="UniProtKB-UniRule"/>
</dbReference>
<gene>
    <name evidence="12" type="primary">priA</name>
    <name evidence="15" type="ORF">Ga0123461_1855</name>
</gene>
<dbReference type="PROSITE" id="PS51192">
    <property type="entry name" value="HELICASE_ATP_BIND_1"/>
    <property type="match status" value="1"/>
</dbReference>
<keyword evidence="6 12" id="KW-0347">Helicase</keyword>
<dbReference type="SUPFAM" id="SSF52540">
    <property type="entry name" value="P-loop containing nucleoside triphosphate hydrolases"/>
    <property type="match status" value="1"/>
</dbReference>
<sequence>MGVIELSSSAVVLSDQNVAVEVAVFAPLPGSFTYLWPDSLGKPLSGIRVQVPFGKGTRFGLVLAVTTVTGDESSTFKSVGDRLDVEPLLDHSRLAWLERVGRYYLASPGELWSTSLGWALQDDLRRFRCSEPARLAAHPLLANLFATRAAVTLKTILKRAAESGSTSGVRYALSRAVETGLVQAVAAQPFLPAEGDKGSEFVATADQQRAINAIVSHLDTFKPYLLFGRTGSGKTEVYLNAAESVVANGGQVLVLVPEIGLTPMWLARLTARFKHVAIWHSALSGGDRLSVRQHLDQVDVLIGTRSALFLPLPKLAMIVVDEEHDGSFKQQEGMAYSARDMAVLLAQELNIPIVLGSATPSLESWSQVEAGRYERLDLPLRVASHDTPMRSEIVDMRGVDAPLSDPLLNAMRENLERGDQSILFLNRRGYAPALQCTACGDVPECPGCSIRLTLHRRAGQLRCHTCGFRRRVPKSCESCGEDAFLPLGEGTEKLEEWLKESIPELRFSRFDRDVITSHARLTDTLAAFESGELDCLIGTQMLVKGHDFPNVTLVGVVNADLGVSLPDFRAGERWWQQMTQVTGRAGRGHKPGQVIIQTRMPEADWLTRISEDDAIQTLGEELKLREMLHYPPYARWVRLVFLSTKIERATEVATLFTRHCENLEGVNVTGPMPCPMERLAGKYRIEVLLRDASRKLLPWKLQPLLTGMVPPRDVRIRVDVDPQDMM</sequence>
<dbReference type="Gene3D" id="3.40.50.300">
    <property type="entry name" value="P-loop containing nucleotide triphosphate hydrolases"/>
    <property type="match status" value="2"/>
</dbReference>
<keyword evidence="8 12" id="KW-0067">ATP-binding</keyword>
<comment type="cofactor">
    <cofactor evidence="12">
        <name>Zn(2+)</name>
        <dbReference type="ChEBI" id="CHEBI:29105"/>
    </cofactor>
    <text evidence="12">Binds 2 zinc ions per subunit.</text>
</comment>
<dbReference type="InterPro" id="IPR011545">
    <property type="entry name" value="DEAD/DEAH_box_helicase_dom"/>
</dbReference>
<dbReference type="SMART" id="SM00490">
    <property type="entry name" value="HELICc"/>
    <property type="match status" value="1"/>
</dbReference>
<feature type="binding site" evidence="12">
    <location>
        <position position="466"/>
    </location>
    <ligand>
        <name>Zn(2+)</name>
        <dbReference type="ChEBI" id="CHEBI:29105"/>
        <label>2</label>
    </ligand>
</feature>
<evidence type="ECO:0000256" key="1">
    <source>
        <dbReference type="ARBA" id="ARBA00022515"/>
    </source>
</evidence>
<comment type="function">
    <text evidence="12">Initiates the restart of stalled replication forks, which reloads the replicative helicase on sites other than the origin of replication. Recognizes and binds to abandoned replication forks and remodels them to uncover a helicase loading site. Promotes assembly of the primosome at these replication forks.</text>
</comment>
<evidence type="ECO:0000256" key="4">
    <source>
        <dbReference type="ARBA" id="ARBA00022741"/>
    </source>
</evidence>
<dbReference type="Pfam" id="PF18319">
    <property type="entry name" value="Zn_ribbon_PriA"/>
    <property type="match status" value="1"/>
</dbReference>
<dbReference type="Pfam" id="PF17764">
    <property type="entry name" value="PriA_3primeBD"/>
    <property type="match status" value="1"/>
</dbReference>
<dbReference type="InterPro" id="IPR040498">
    <property type="entry name" value="PriA_CRR"/>
</dbReference>
<comment type="catalytic activity">
    <reaction evidence="12">
        <text>Couples ATP hydrolysis with the unwinding of duplex DNA by translocating in the 3'-5' direction.</text>
        <dbReference type="EC" id="5.6.2.4"/>
    </reaction>
</comment>
<dbReference type="InterPro" id="IPR027417">
    <property type="entry name" value="P-loop_NTPase"/>
</dbReference>
<dbReference type="InterPro" id="IPR005259">
    <property type="entry name" value="PriA"/>
</dbReference>
<feature type="binding site" evidence="12">
    <location>
        <position position="439"/>
    </location>
    <ligand>
        <name>Zn(2+)</name>
        <dbReference type="ChEBI" id="CHEBI:29105"/>
        <label>1</label>
    </ligand>
</feature>
<dbReference type="GO" id="GO:0005524">
    <property type="term" value="F:ATP binding"/>
    <property type="evidence" value="ECO:0007669"/>
    <property type="project" value="UniProtKB-UniRule"/>
</dbReference>
<dbReference type="Pfam" id="PF18074">
    <property type="entry name" value="PriA_C"/>
    <property type="match status" value="1"/>
</dbReference>
<proteinExistence type="inferred from homology"/>
<evidence type="ECO:0000313" key="16">
    <source>
        <dbReference type="Proteomes" id="UP000231701"/>
    </source>
</evidence>
<dbReference type="GO" id="GO:0003677">
    <property type="term" value="F:DNA binding"/>
    <property type="evidence" value="ECO:0007669"/>
    <property type="project" value="UniProtKB-UniRule"/>
</dbReference>
<dbReference type="Proteomes" id="UP000231701">
    <property type="component" value="Chromosome"/>
</dbReference>
<evidence type="ECO:0000259" key="13">
    <source>
        <dbReference type="PROSITE" id="PS51192"/>
    </source>
</evidence>
<comment type="similarity">
    <text evidence="12">Belongs to the helicase family. PriA subfamily.</text>
</comment>
<dbReference type="RefSeq" id="WP_100278056.1">
    <property type="nucleotide sequence ID" value="NZ_CP018799.1"/>
</dbReference>
<dbReference type="GO" id="GO:0043138">
    <property type="term" value="F:3'-5' DNA helicase activity"/>
    <property type="evidence" value="ECO:0007669"/>
    <property type="project" value="UniProtKB-EC"/>
</dbReference>
<evidence type="ECO:0000256" key="12">
    <source>
        <dbReference type="HAMAP-Rule" id="MF_00983"/>
    </source>
</evidence>
<evidence type="ECO:0000256" key="8">
    <source>
        <dbReference type="ARBA" id="ARBA00022840"/>
    </source>
</evidence>
<dbReference type="PANTHER" id="PTHR30580">
    <property type="entry name" value="PRIMOSOMAL PROTEIN N"/>
    <property type="match status" value="1"/>
</dbReference>
<evidence type="ECO:0000259" key="14">
    <source>
        <dbReference type="PROSITE" id="PS51194"/>
    </source>
</evidence>
<dbReference type="HAMAP" id="MF_00983">
    <property type="entry name" value="PriA"/>
    <property type="match status" value="1"/>
</dbReference>
<evidence type="ECO:0000256" key="5">
    <source>
        <dbReference type="ARBA" id="ARBA00022801"/>
    </source>
</evidence>
<dbReference type="KEGG" id="maes:Ga0123461_1855"/>
<feature type="binding site" evidence="12">
    <location>
        <position position="436"/>
    </location>
    <ligand>
        <name>Zn(2+)</name>
        <dbReference type="ChEBI" id="CHEBI:29105"/>
        <label>1</label>
    </ligand>
</feature>
<dbReference type="GO" id="GO:0006270">
    <property type="term" value="P:DNA replication initiation"/>
    <property type="evidence" value="ECO:0007669"/>
    <property type="project" value="TreeGrafter"/>
</dbReference>
<evidence type="ECO:0000256" key="3">
    <source>
        <dbReference type="ARBA" id="ARBA00022723"/>
    </source>
</evidence>
<evidence type="ECO:0000256" key="10">
    <source>
        <dbReference type="ARBA" id="ARBA00023235"/>
    </source>
</evidence>
<keyword evidence="5 12" id="KW-0378">Hydrolase</keyword>
<evidence type="ECO:0000256" key="7">
    <source>
        <dbReference type="ARBA" id="ARBA00022833"/>
    </source>
</evidence>
<feature type="binding site" evidence="12">
    <location>
        <position position="476"/>
    </location>
    <ligand>
        <name>Zn(2+)</name>
        <dbReference type="ChEBI" id="CHEBI:29105"/>
        <label>1</label>
    </ligand>
</feature>
<dbReference type="FunFam" id="3.40.50.300:FF:000489">
    <property type="entry name" value="Primosome assembly protein PriA"/>
    <property type="match status" value="1"/>
</dbReference>
<dbReference type="GO" id="GO:0006310">
    <property type="term" value="P:DNA recombination"/>
    <property type="evidence" value="ECO:0007669"/>
    <property type="project" value="InterPro"/>
</dbReference>
<feature type="binding site" evidence="12">
    <location>
        <position position="445"/>
    </location>
    <ligand>
        <name>Zn(2+)</name>
        <dbReference type="ChEBI" id="CHEBI:29105"/>
        <label>2</label>
    </ligand>
</feature>
<feature type="domain" description="Helicase C-terminal" evidence="14">
    <location>
        <begin position="471"/>
        <end position="630"/>
    </location>
</feature>
<evidence type="ECO:0000256" key="9">
    <source>
        <dbReference type="ARBA" id="ARBA00023125"/>
    </source>
</evidence>
<dbReference type="PANTHER" id="PTHR30580:SF0">
    <property type="entry name" value="PRIMOSOMAL PROTEIN N"/>
    <property type="match status" value="1"/>
</dbReference>
<dbReference type="CDD" id="cd17929">
    <property type="entry name" value="DEXHc_priA"/>
    <property type="match status" value="1"/>
</dbReference>
<dbReference type="EMBL" id="CP018799">
    <property type="protein sequence ID" value="ATX80267.1"/>
    <property type="molecule type" value="Genomic_DNA"/>
</dbReference>
<feature type="binding site" evidence="12">
    <location>
        <position position="463"/>
    </location>
    <ligand>
        <name>Zn(2+)</name>
        <dbReference type="ChEBI" id="CHEBI:29105"/>
        <label>2</label>
    </ligand>
</feature>
<feature type="domain" description="Helicase ATP-binding" evidence="13">
    <location>
        <begin position="215"/>
        <end position="378"/>
    </location>
</feature>
<comment type="subunit">
    <text evidence="12">Component of the replication restart primosome.</text>
</comment>
<evidence type="ECO:0000313" key="15">
    <source>
        <dbReference type="EMBL" id="ATX80267.1"/>
    </source>
</evidence>
<evidence type="ECO:0000256" key="6">
    <source>
        <dbReference type="ARBA" id="ARBA00022806"/>
    </source>
</evidence>
<evidence type="ECO:0000256" key="2">
    <source>
        <dbReference type="ARBA" id="ARBA00022705"/>
    </source>
</evidence>
<keyword evidence="3 12" id="KW-0479">Metal-binding</keyword>
<keyword evidence="1 12" id="KW-0639">Primosome</keyword>
<dbReference type="AlphaFoldDB" id="A0A2K8KZ56"/>
<comment type="catalytic activity">
    <reaction evidence="11 12">
        <text>ATP + H2O = ADP + phosphate + H(+)</text>
        <dbReference type="Rhea" id="RHEA:13065"/>
        <dbReference type="ChEBI" id="CHEBI:15377"/>
        <dbReference type="ChEBI" id="CHEBI:15378"/>
        <dbReference type="ChEBI" id="CHEBI:30616"/>
        <dbReference type="ChEBI" id="CHEBI:43474"/>
        <dbReference type="ChEBI" id="CHEBI:456216"/>
        <dbReference type="EC" id="5.6.2.4"/>
    </reaction>
</comment>
<dbReference type="SMART" id="SM00487">
    <property type="entry name" value="DEXDc"/>
    <property type="match status" value="1"/>
</dbReference>
<dbReference type="Pfam" id="PF00270">
    <property type="entry name" value="DEAD"/>
    <property type="match status" value="1"/>
</dbReference>
<dbReference type="InterPro" id="IPR041222">
    <property type="entry name" value="PriA_3primeBD"/>
</dbReference>
<dbReference type="InterPro" id="IPR014001">
    <property type="entry name" value="Helicase_ATP-bd"/>
</dbReference>
<dbReference type="EC" id="5.6.2.4" evidence="12"/>
<keyword evidence="2 12" id="KW-0235">DNA replication</keyword>
<dbReference type="NCBIfam" id="TIGR00595">
    <property type="entry name" value="priA"/>
    <property type="match status" value="1"/>
</dbReference>
<feature type="binding site" evidence="12">
    <location>
        <position position="448"/>
    </location>
    <ligand>
        <name>Zn(2+)</name>
        <dbReference type="ChEBI" id="CHEBI:29105"/>
        <label>2</label>
    </ligand>
</feature>
<dbReference type="OrthoDB" id="5287268at2"/>
<evidence type="ECO:0000256" key="11">
    <source>
        <dbReference type="ARBA" id="ARBA00048988"/>
    </source>
</evidence>
<dbReference type="InterPro" id="IPR042115">
    <property type="entry name" value="PriA_3primeBD_sf"/>
</dbReference>
<dbReference type="GO" id="GO:0006269">
    <property type="term" value="P:DNA replication, synthesis of primer"/>
    <property type="evidence" value="ECO:0007669"/>
    <property type="project" value="UniProtKB-KW"/>
</dbReference>
<name>A0A2K8KZ56_MARES</name>
<keyword evidence="7 12" id="KW-0862">Zinc</keyword>
<keyword evidence="10 12" id="KW-0413">Isomerase</keyword>
<organism evidence="15 16">
    <name type="scientific">Mariprofundus aestuarium</name>
    <dbReference type="NCBI Taxonomy" id="1921086"/>
    <lineage>
        <taxon>Bacteria</taxon>
        <taxon>Pseudomonadati</taxon>
        <taxon>Pseudomonadota</taxon>
        <taxon>Candidatius Mariprofundia</taxon>
        <taxon>Mariprofundales</taxon>
        <taxon>Mariprofundaceae</taxon>
        <taxon>Mariprofundus</taxon>
    </lineage>
</organism>
<dbReference type="GO" id="GO:0016887">
    <property type="term" value="F:ATP hydrolysis activity"/>
    <property type="evidence" value="ECO:0007669"/>
    <property type="project" value="RHEA"/>
</dbReference>
<dbReference type="Gene3D" id="3.40.1440.60">
    <property type="entry name" value="PriA, 3(prime) DNA-binding domain"/>
    <property type="match status" value="1"/>
</dbReference>
<feature type="binding site" evidence="12">
    <location>
        <position position="479"/>
    </location>
    <ligand>
        <name>Zn(2+)</name>
        <dbReference type="ChEBI" id="CHEBI:29105"/>
        <label>1</label>
    </ligand>
</feature>
<protein>
    <recommendedName>
        <fullName evidence="12">Replication restart protein PriA</fullName>
    </recommendedName>
    <alternativeName>
        <fullName evidence="12">ATP-dependent DNA helicase PriA</fullName>
        <ecNumber evidence="12">5.6.2.4</ecNumber>
    </alternativeName>
    <alternativeName>
        <fullName evidence="12">DNA 3'-5' helicase PriA</fullName>
    </alternativeName>
</protein>
<accession>A0A2K8KZ56</accession>
<dbReference type="InterPro" id="IPR001650">
    <property type="entry name" value="Helicase_C-like"/>
</dbReference>
<keyword evidence="9 12" id="KW-0238">DNA-binding</keyword>
<dbReference type="GO" id="GO:0008270">
    <property type="term" value="F:zinc ion binding"/>
    <property type="evidence" value="ECO:0007669"/>
    <property type="project" value="UniProtKB-UniRule"/>
</dbReference>
<reference evidence="15 16" key="1">
    <citation type="submission" date="2016-12" db="EMBL/GenBank/DDBJ databases">
        <title>Isolation and genomic insights into novel planktonic Zetaproteobacteria from stratified waters of the Chesapeake Bay.</title>
        <authorList>
            <person name="McAllister S.M."/>
            <person name="Kato S."/>
            <person name="Chan C.S."/>
            <person name="Chiu B.K."/>
            <person name="Field E.K."/>
        </authorList>
    </citation>
    <scope>NUCLEOTIDE SEQUENCE [LARGE SCALE GENOMIC DNA]</scope>
    <source>
        <strain evidence="15 16">CP-5</strain>
    </source>
</reference>